<evidence type="ECO:0008006" key="5">
    <source>
        <dbReference type="Google" id="ProtNLM"/>
    </source>
</evidence>
<proteinExistence type="predicted"/>
<accession>A0A8H5CZK2</accession>
<feature type="compositionally biased region" description="Low complexity" evidence="1">
    <location>
        <begin position="462"/>
        <end position="472"/>
    </location>
</feature>
<dbReference type="EMBL" id="JAACJM010000076">
    <property type="protein sequence ID" value="KAF5350274.1"/>
    <property type="molecule type" value="Genomic_DNA"/>
</dbReference>
<feature type="region of interest" description="Disordered" evidence="1">
    <location>
        <begin position="451"/>
        <end position="475"/>
    </location>
</feature>
<gene>
    <name evidence="3" type="ORF">D9758_007772</name>
</gene>
<feature type="chain" id="PRO_5033990501" description="F-box domain-containing protein" evidence="2">
    <location>
        <begin position="16"/>
        <end position="569"/>
    </location>
</feature>
<reference evidence="3 4" key="1">
    <citation type="journal article" date="2020" name="ISME J.">
        <title>Uncovering the hidden diversity of litter-decomposition mechanisms in mushroom-forming fungi.</title>
        <authorList>
            <person name="Floudas D."/>
            <person name="Bentzer J."/>
            <person name="Ahren D."/>
            <person name="Johansson T."/>
            <person name="Persson P."/>
            <person name="Tunlid A."/>
        </authorList>
    </citation>
    <scope>NUCLEOTIDE SEQUENCE [LARGE SCALE GENOMIC DNA]</scope>
    <source>
        <strain evidence="3 4">CBS 291.85</strain>
    </source>
</reference>
<feature type="signal peptide" evidence="2">
    <location>
        <begin position="1"/>
        <end position="15"/>
    </location>
</feature>
<protein>
    <recommendedName>
        <fullName evidence="5">F-box domain-containing protein</fullName>
    </recommendedName>
</protein>
<evidence type="ECO:0000256" key="2">
    <source>
        <dbReference type="SAM" id="SignalP"/>
    </source>
</evidence>
<dbReference type="Proteomes" id="UP000559256">
    <property type="component" value="Unassembled WGS sequence"/>
</dbReference>
<evidence type="ECO:0000313" key="3">
    <source>
        <dbReference type="EMBL" id="KAF5350274.1"/>
    </source>
</evidence>
<keyword evidence="4" id="KW-1185">Reference proteome</keyword>
<organism evidence="3 4">
    <name type="scientific">Tetrapyrgos nigripes</name>
    <dbReference type="NCBI Taxonomy" id="182062"/>
    <lineage>
        <taxon>Eukaryota</taxon>
        <taxon>Fungi</taxon>
        <taxon>Dikarya</taxon>
        <taxon>Basidiomycota</taxon>
        <taxon>Agaricomycotina</taxon>
        <taxon>Agaricomycetes</taxon>
        <taxon>Agaricomycetidae</taxon>
        <taxon>Agaricales</taxon>
        <taxon>Marasmiineae</taxon>
        <taxon>Marasmiaceae</taxon>
        <taxon>Tetrapyrgos</taxon>
    </lineage>
</organism>
<evidence type="ECO:0000313" key="4">
    <source>
        <dbReference type="Proteomes" id="UP000559256"/>
    </source>
</evidence>
<name>A0A8H5CZK2_9AGAR</name>
<comment type="caution">
    <text evidence="3">The sequence shown here is derived from an EMBL/GenBank/DDBJ whole genome shotgun (WGS) entry which is preliminary data.</text>
</comment>
<keyword evidence="2" id="KW-0732">Signal</keyword>
<evidence type="ECO:0000256" key="1">
    <source>
        <dbReference type="SAM" id="MobiDB-lite"/>
    </source>
</evidence>
<sequence>MSWGVLCTMDKLTLVLVEMSCLKPFSILNCLDDDVLGVICDHLQQAGTDNELTSGAYGAPIPKSPLQSLSQTCKRLRTHCLPYIFQSFTLVCFGNDSGGFWVRAMTKLKDWNPEYSRYVREVSIHLRRITMTLPVPNDFDEELPDTLASLLDQISSSSTRLTQMTIHIDEEVQAQVLAFKQAFARGHHGSSILFPTVKRLAVGPFNHFIIKHCSNVEFVSEAVQHISQRAWHREIGDVSEDVLCLIKKVGAAENLKCFAVREKISGDLMNALYTAIPRIETLVLNSFLWNLTFEQFVAHLSRFRDLQTLSIPEVNNLGLEYRPAPRWVIEQYASGRNVPDQIWEKMANEGRQFRTNVAKAIFAACPWLKELWFLDSIRMTVKEGLDDTSRKAFATRRELDFIIPTRPILYSVPALFCSQLERVLQVYYKDTSIITLQNPTKPLVRHATLLPSRARESKSKPDPGSSSLSPPSSRRRIVTEARLSTPISIPASVAPSGLQREWIIRSKDAAGNDSFTLYRRSNSFKRGNSIEAGFGQRLEEMIGERRFEYVLVVPHPPRSLRVRDRGLPE</sequence>
<dbReference type="OrthoDB" id="2848819at2759"/>
<dbReference type="AlphaFoldDB" id="A0A8H5CZK2"/>